<dbReference type="Pfam" id="PF02466">
    <property type="entry name" value="Tim17"/>
    <property type="match status" value="1"/>
</dbReference>
<comment type="caution">
    <text evidence="2">The sequence shown here is derived from an EMBL/GenBank/DDBJ whole genome shotgun (WGS) entry which is preliminary data.</text>
</comment>
<dbReference type="InterPro" id="IPR012349">
    <property type="entry name" value="Split_barrel_FMN-bd"/>
</dbReference>
<dbReference type="PANTHER" id="PTHR34818">
    <property type="entry name" value="PROTEIN BLI-3"/>
    <property type="match status" value="1"/>
</dbReference>
<dbReference type="STRING" id="5353.A0A1Q3E5F7"/>
<accession>A0A1Q3E5F7</accession>
<sequence length="340" mass="37013">MGAVGGGIWYSIKGARNSPRGERFVGAISSMKARAPVTGGNFGIWGGMFSTFDCAIKGIRQKEDAFNAIASGFLTGGCLAARSGPRSALGSAVACEYSLRDNGHHYLRQYPHNHQRQLYNLIYNDFLPHSTYSIDIGLPGSQPNLDPYVSKAENNNASPHEKIKDLHEIIKSVEIGMLTTRASNGQMHSRAMVPTALQSDTQTSLIFFANNASQKFDEIENDAHVNVSFNNAKTTSWASYAGIAKISQDKELIKRHWHSGLSAWFGDLKDGVHKGDENDPRVAIIEVVPDEIRYWIATKGTVGRALETGINAVTGGVSVPGELRTITSAEIQLTQGLHRK</sequence>
<dbReference type="SUPFAM" id="SSF50475">
    <property type="entry name" value="FMN-binding split barrel"/>
    <property type="match status" value="1"/>
</dbReference>
<feature type="domain" description="General stress protein FMN-binding split barrel" evidence="1">
    <location>
        <begin position="161"/>
        <end position="315"/>
    </location>
</feature>
<reference evidence="2 3" key="2">
    <citation type="submission" date="2017-02" db="EMBL/GenBank/DDBJ databases">
        <title>A genome survey and senescence transcriptome analysis in Lentinula edodes.</title>
        <authorList>
            <person name="Sakamoto Y."/>
            <person name="Nakade K."/>
            <person name="Sato S."/>
            <person name="Yoshida Y."/>
            <person name="Miyazaki K."/>
            <person name="Natsume S."/>
            <person name="Konno N."/>
        </authorList>
    </citation>
    <scope>NUCLEOTIDE SEQUENCE [LARGE SCALE GENOMIC DNA]</scope>
    <source>
        <strain evidence="2 3">NBRC 111202</strain>
    </source>
</reference>
<name>A0A1Q3E5F7_LENED</name>
<gene>
    <name evidence="2" type="ORF">LENED_004133</name>
</gene>
<dbReference type="InterPro" id="IPR052917">
    <property type="entry name" value="Stress-Dev_Protein"/>
</dbReference>
<dbReference type="Proteomes" id="UP000188533">
    <property type="component" value="Unassembled WGS sequence"/>
</dbReference>
<dbReference type="Pfam" id="PF16242">
    <property type="entry name" value="Pyrid_ox_like"/>
    <property type="match status" value="1"/>
</dbReference>
<dbReference type="Gene3D" id="2.30.110.10">
    <property type="entry name" value="Electron Transport, Fmn-binding Protein, Chain A"/>
    <property type="match status" value="1"/>
</dbReference>
<proteinExistence type="predicted"/>
<dbReference type="PANTHER" id="PTHR34818:SF1">
    <property type="entry name" value="PROTEIN BLI-3"/>
    <property type="match status" value="1"/>
</dbReference>
<evidence type="ECO:0000313" key="2">
    <source>
        <dbReference type="EMBL" id="GAW02475.1"/>
    </source>
</evidence>
<protein>
    <submittedName>
        <fullName evidence="2">Protein bli-3</fullName>
    </submittedName>
</protein>
<evidence type="ECO:0000259" key="1">
    <source>
        <dbReference type="Pfam" id="PF16242"/>
    </source>
</evidence>
<dbReference type="AlphaFoldDB" id="A0A1Q3E5F7"/>
<dbReference type="EMBL" id="BDGU01000097">
    <property type="protein sequence ID" value="GAW02475.1"/>
    <property type="molecule type" value="Genomic_DNA"/>
</dbReference>
<organism evidence="2 3">
    <name type="scientific">Lentinula edodes</name>
    <name type="common">Shiitake mushroom</name>
    <name type="synonym">Lentinus edodes</name>
    <dbReference type="NCBI Taxonomy" id="5353"/>
    <lineage>
        <taxon>Eukaryota</taxon>
        <taxon>Fungi</taxon>
        <taxon>Dikarya</taxon>
        <taxon>Basidiomycota</taxon>
        <taxon>Agaricomycotina</taxon>
        <taxon>Agaricomycetes</taxon>
        <taxon>Agaricomycetidae</taxon>
        <taxon>Agaricales</taxon>
        <taxon>Marasmiineae</taxon>
        <taxon>Omphalotaceae</taxon>
        <taxon>Lentinula</taxon>
    </lineage>
</organism>
<dbReference type="InterPro" id="IPR038725">
    <property type="entry name" value="YdaG_split_barrel_FMN-bd"/>
</dbReference>
<evidence type="ECO:0000313" key="3">
    <source>
        <dbReference type="Proteomes" id="UP000188533"/>
    </source>
</evidence>
<reference evidence="2 3" key="1">
    <citation type="submission" date="2016-08" db="EMBL/GenBank/DDBJ databases">
        <authorList>
            <consortium name="Lentinula edodes genome sequencing consortium"/>
            <person name="Sakamoto Y."/>
            <person name="Nakade K."/>
            <person name="Sato S."/>
            <person name="Yoshida Y."/>
            <person name="Miyazaki K."/>
            <person name="Natsume S."/>
            <person name="Konno N."/>
        </authorList>
    </citation>
    <scope>NUCLEOTIDE SEQUENCE [LARGE SCALE GENOMIC DNA]</scope>
    <source>
        <strain evidence="2 3">NBRC 111202</strain>
    </source>
</reference>
<keyword evidence="3" id="KW-1185">Reference proteome</keyword>